<evidence type="ECO:0000313" key="1">
    <source>
        <dbReference type="EMBL" id="KHJ34512.1"/>
    </source>
</evidence>
<sequence>MASLPGKSTCLELYRPVTTRPEPLKITKAIQAVSNSSTFEKTDSKECGYSSPFTQRKWSPSLAYDWPVTVRKRRCATQNGRPSSFESKNKTPISLEEVMRAQRAQLNLRNQRNNEIPLVVSSGELNATQKKLKPNLRAISNVPFLKSGSHQQSSQIEINRYPVHCYRKNTQQRNSLDVHKSFELKAPKSNNFKKSYSRSKENMFPTKPVCGQLNCNQTSFINSNFQSASYYRRSNSCATRDSYSSNDSNLGESYDVRRTLPSIKRFFSRSLSSVSIKTKNQYSSKYTLFPEIRITPEAPCIDLAENLIWVAVEVTGVLREVQSSGKEFNKLRQDQESSVFRTQDVKKYGCLGSVHIHIKAGRGCLISDIIGNNHNSLTIGVNESHLVLVKIRIRAASTLLYSTESLGNLIEELQNDHGKIQSKYISVRVSFTHSDFNGIKFPNICIPGVNPQKTQVQTEVTGIISRVGPNSACSPDDKHLTIDIPRSKNPVLDLIETRLPASEAREASRLIVSSSKNLLPIKRCVDTEESNFLNESIKTSESDFNLDNFPLPPSNSSALDVTSQHDHYLDPHCDIWAQFDKVSPLAEARNLSNFNFSRKFGEKDARLNSGSTSDPSFENRLL</sequence>
<reference evidence="1 2" key="1">
    <citation type="journal article" date="2014" name="BMC Genomics">
        <title>Adaptive genomic structural variation in the grape powdery mildew pathogen, Erysiphe necator.</title>
        <authorList>
            <person name="Jones L."/>
            <person name="Riaz S."/>
            <person name="Morales-Cruz A."/>
            <person name="Amrine K.C."/>
            <person name="McGuire B."/>
            <person name="Gubler W.D."/>
            <person name="Walker M.A."/>
            <person name="Cantu D."/>
        </authorList>
    </citation>
    <scope>NUCLEOTIDE SEQUENCE [LARGE SCALE GENOMIC DNA]</scope>
    <source>
        <strain evidence="2">c</strain>
    </source>
</reference>
<keyword evidence="2" id="KW-1185">Reference proteome</keyword>
<organism evidence="1 2">
    <name type="scientific">Uncinula necator</name>
    <name type="common">Grape powdery mildew</name>
    <dbReference type="NCBI Taxonomy" id="52586"/>
    <lineage>
        <taxon>Eukaryota</taxon>
        <taxon>Fungi</taxon>
        <taxon>Dikarya</taxon>
        <taxon>Ascomycota</taxon>
        <taxon>Pezizomycotina</taxon>
        <taxon>Leotiomycetes</taxon>
        <taxon>Erysiphales</taxon>
        <taxon>Erysiphaceae</taxon>
        <taxon>Erysiphe</taxon>
    </lineage>
</organism>
<evidence type="ECO:0000313" key="2">
    <source>
        <dbReference type="Proteomes" id="UP000030854"/>
    </source>
</evidence>
<dbReference type="Proteomes" id="UP000030854">
    <property type="component" value="Unassembled WGS sequence"/>
</dbReference>
<gene>
    <name evidence="1" type="ORF">EV44_g1951</name>
</gene>
<dbReference type="AlphaFoldDB" id="A0A0B1P738"/>
<dbReference type="OrthoDB" id="5213862at2759"/>
<dbReference type="HOGENOM" id="CLU_439534_0_0_1"/>
<dbReference type="EMBL" id="JNVN01000835">
    <property type="protein sequence ID" value="KHJ34512.1"/>
    <property type="molecule type" value="Genomic_DNA"/>
</dbReference>
<proteinExistence type="predicted"/>
<protein>
    <submittedName>
        <fullName evidence="1">Putative ubiquitin-conjugating enzyme protein</fullName>
    </submittedName>
</protein>
<accession>A0A0B1P738</accession>
<name>A0A0B1P738_UNCNE</name>
<comment type="caution">
    <text evidence="1">The sequence shown here is derived from an EMBL/GenBank/DDBJ whole genome shotgun (WGS) entry which is preliminary data.</text>
</comment>